<dbReference type="STRING" id="947166.A0A1D1VG46"/>
<accession>A0A1D1VG46</accession>
<name>A0A1D1VG46_RAMVA</name>
<comment type="caution">
    <text evidence="1">The sequence shown here is derived from an EMBL/GenBank/DDBJ whole genome shotgun (WGS) entry which is preliminary data.</text>
</comment>
<dbReference type="EMBL" id="BDGG01000005">
    <property type="protein sequence ID" value="GAU99765.1"/>
    <property type="molecule type" value="Genomic_DNA"/>
</dbReference>
<organism evidence="1 2">
    <name type="scientific">Ramazzottius varieornatus</name>
    <name type="common">Water bear</name>
    <name type="synonym">Tardigrade</name>
    <dbReference type="NCBI Taxonomy" id="947166"/>
    <lineage>
        <taxon>Eukaryota</taxon>
        <taxon>Metazoa</taxon>
        <taxon>Ecdysozoa</taxon>
        <taxon>Tardigrada</taxon>
        <taxon>Eutardigrada</taxon>
        <taxon>Parachela</taxon>
        <taxon>Hypsibioidea</taxon>
        <taxon>Ramazzottiidae</taxon>
        <taxon>Ramazzottius</taxon>
    </lineage>
</organism>
<protein>
    <submittedName>
        <fullName evidence="1">Uncharacterized protein</fullName>
    </submittedName>
</protein>
<dbReference type="PANTHER" id="PTHR36851">
    <property type="entry name" value="UNNAMED PRODUCT"/>
    <property type="match status" value="1"/>
</dbReference>
<sequence>MGIHDLRYCTATSGDSDNIFPPKYFEYLGYDFLRRENRHEVVCQAPLFCNYNLDERPFFLRVTGILRAFFMMGILIPQDINTMSVFSSSLHLLQNCDFFVHPAYQMEDIICTLRRMMAVHKRVRIKLIPYPVISGPTCGVTNKQKLNRVGSTS</sequence>
<evidence type="ECO:0000313" key="2">
    <source>
        <dbReference type="Proteomes" id="UP000186922"/>
    </source>
</evidence>
<dbReference type="Proteomes" id="UP000186922">
    <property type="component" value="Unassembled WGS sequence"/>
</dbReference>
<dbReference type="PANTHER" id="PTHR36851:SF1">
    <property type="entry name" value="GLYCO_TRANS_2-LIKE DOMAIN-CONTAINING PROTEIN"/>
    <property type="match status" value="1"/>
</dbReference>
<reference evidence="1 2" key="1">
    <citation type="journal article" date="2016" name="Nat. Commun.">
        <title>Extremotolerant tardigrade genome and improved radiotolerance of human cultured cells by tardigrade-unique protein.</title>
        <authorList>
            <person name="Hashimoto T."/>
            <person name="Horikawa D.D."/>
            <person name="Saito Y."/>
            <person name="Kuwahara H."/>
            <person name="Kozuka-Hata H."/>
            <person name="Shin-I T."/>
            <person name="Minakuchi Y."/>
            <person name="Ohishi K."/>
            <person name="Motoyama A."/>
            <person name="Aizu T."/>
            <person name="Enomoto A."/>
            <person name="Kondo K."/>
            <person name="Tanaka S."/>
            <person name="Hara Y."/>
            <person name="Koshikawa S."/>
            <person name="Sagara H."/>
            <person name="Miura T."/>
            <person name="Yokobori S."/>
            <person name="Miyagawa K."/>
            <person name="Suzuki Y."/>
            <person name="Kubo T."/>
            <person name="Oyama M."/>
            <person name="Kohara Y."/>
            <person name="Fujiyama A."/>
            <person name="Arakawa K."/>
            <person name="Katayama T."/>
            <person name="Toyoda A."/>
            <person name="Kunieda T."/>
        </authorList>
    </citation>
    <scope>NUCLEOTIDE SEQUENCE [LARGE SCALE GENOMIC DNA]</scope>
    <source>
        <strain evidence="1 2">YOKOZUNA-1</strain>
    </source>
</reference>
<proteinExistence type="predicted"/>
<keyword evidence="2" id="KW-1185">Reference proteome</keyword>
<dbReference type="AlphaFoldDB" id="A0A1D1VG46"/>
<dbReference type="OrthoDB" id="5819478at2759"/>
<evidence type="ECO:0000313" key="1">
    <source>
        <dbReference type="EMBL" id="GAU99765.1"/>
    </source>
</evidence>
<gene>
    <name evidence="1" type="primary">RvY_10717-1</name>
    <name evidence="1" type="synonym">RvY_10717.1</name>
    <name evidence="1" type="ORF">RvY_10717</name>
</gene>